<dbReference type="Pfam" id="PF00583">
    <property type="entry name" value="Acetyltransf_1"/>
    <property type="match status" value="1"/>
</dbReference>
<dbReference type="Proteomes" id="UP000094828">
    <property type="component" value="Unassembled WGS sequence"/>
</dbReference>
<evidence type="ECO:0000313" key="3">
    <source>
        <dbReference type="Proteomes" id="UP000094828"/>
    </source>
</evidence>
<gene>
    <name evidence="2" type="ORF">A6X21_18505</name>
</gene>
<feature type="domain" description="N-acetyltransferase" evidence="1">
    <location>
        <begin position="4"/>
        <end position="150"/>
    </location>
</feature>
<evidence type="ECO:0000313" key="2">
    <source>
        <dbReference type="EMBL" id="ODA33719.1"/>
    </source>
</evidence>
<dbReference type="InterPro" id="IPR041496">
    <property type="entry name" value="YitH/HolE_GNAT"/>
</dbReference>
<dbReference type="PANTHER" id="PTHR47237">
    <property type="entry name" value="SLL0310 PROTEIN"/>
    <property type="match status" value="1"/>
</dbReference>
<dbReference type="Pfam" id="PF18014">
    <property type="entry name" value="Acetyltransf_18"/>
    <property type="match status" value="1"/>
</dbReference>
<dbReference type="AlphaFoldDB" id="A0A1C3EKH4"/>
<dbReference type="GO" id="GO:0016747">
    <property type="term" value="F:acyltransferase activity, transferring groups other than amino-acyl groups"/>
    <property type="evidence" value="ECO:0007669"/>
    <property type="project" value="InterPro"/>
</dbReference>
<keyword evidence="3" id="KW-1185">Reference proteome</keyword>
<protein>
    <recommendedName>
        <fullName evidence="1">N-acetyltransferase domain-containing protein</fullName>
    </recommendedName>
</protein>
<dbReference type="SUPFAM" id="SSF55729">
    <property type="entry name" value="Acyl-CoA N-acyltransferases (Nat)"/>
    <property type="match status" value="1"/>
</dbReference>
<organism evidence="2 3">
    <name type="scientific">Planctopirus hydrillae</name>
    <dbReference type="NCBI Taxonomy" id="1841610"/>
    <lineage>
        <taxon>Bacteria</taxon>
        <taxon>Pseudomonadati</taxon>
        <taxon>Planctomycetota</taxon>
        <taxon>Planctomycetia</taxon>
        <taxon>Planctomycetales</taxon>
        <taxon>Planctomycetaceae</taxon>
        <taxon>Planctopirus</taxon>
    </lineage>
</organism>
<dbReference type="CDD" id="cd04301">
    <property type="entry name" value="NAT_SF"/>
    <property type="match status" value="1"/>
</dbReference>
<dbReference type="OrthoDB" id="20916at2"/>
<comment type="caution">
    <text evidence="2">The sequence shown here is derived from an EMBL/GenBank/DDBJ whole genome shotgun (WGS) entry which is preliminary data.</text>
</comment>
<dbReference type="InterPro" id="IPR052729">
    <property type="entry name" value="Acyl/Acetyltrans_Enzymes"/>
</dbReference>
<reference evidence="2 3" key="1">
    <citation type="submission" date="2016-05" db="EMBL/GenBank/DDBJ databases">
        <title>Genomic and physiological characterization of Planctopirus sp. isolated from fresh water lake.</title>
        <authorList>
            <person name="Subhash Y."/>
            <person name="Ramana C."/>
        </authorList>
    </citation>
    <scope>NUCLEOTIDE SEQUENCE [LARGE SCALE GENOMIC DNA]</scope>
    <source>
        <strain evidence="2 3">JC280</strain>
    </source>
</reference>
<dbReference type="Gene3D" id="3.40.630.30">
    <property type="match status" value="1"/>
</dbReference>
<dbReference type="PROSITE" id="PS51186">
    <property type="entry name" value="GNAT"/>
    <property type="match status" value="1"/>
</dbReference>
<dbReference type="STRING" id="1841610.A6X21_18505"/>
<dbReference type="RefSeq" id="WP_068846856.1">
    <property type="nucleotide sequence ID" value="NZ_LYDR01000050.1"/>
</dbReference>
<proteinExistence type="predicted"/>
<dbReference type="Gene3D" id="3.40.630.90">
    <property type="match status" value="1"/>
</dbReference>
<sequence length="292" mass="32527">MPSAIIRPLTFPEVEQLVNWAALEGWNPGVHDAANFWAADPEGFLGLEVDGELAGGGSVVRHNPHFGFMGLFILRPEFRGQGLGEQLWYARRDHLLARLTPFPETTSGTIGLDAVTNMIPFYAKGGFVPQHRHCRYEAQAHSLPAIANVPEIVELSTIPRERIEILDARCFPGARPKFLNHWLTQPGIVSLAWQEGKNLRGYSLLRRCRVGWKLAPLYAETPEIARALLLNSFQYTEGQSLLIDVPENNQSAMALCQSLGMTQIFECTRMYLGPIPTLAHEQIFGITSLELG</sequence>
<dbReference type="InterPro" id="IPR016181">
    <property type="entry name" value="Acyl_CoA_acyltransferase"/>
</dbReference>
<evidence type="ECO:0000259" key="1">
    <source>
        <dbReference type="PROSITE" id="PS51186"/>
    </source>
</evidence>
<dbReference type="PANTHER" id="PTHR47237:SF1">
    <property type="entry name" value="SLL0310 PROTEIN"/>
    <property type="match status" value="1"/>
</dbReference>
<accession>A0A1C3EKH4</accession>
<name>A0A1C3EKH4_9PLAN</name>
<dbReference type="EMBL" id="LYDR01000050">
    <property type="protein sequence ID" value="ODA33719.1"/>
    <property type="molecule type" value="Genomic_DNA"/>
</dbReference>
<dbReference type="InterPro" id="IPR000182">
    <property type="entry name" value="GNAT_dom"/>
</dbReference>